<evidence type="ECO:0000259" key="5">
    <source>
        <dbReference type="Pfam" id="PF00700"/>
    </source>
</evidence>
<comment type="similarity">
    <text evidence="1 3">Belongs to the bacterial flagellin family.</text>
</comment>
<keyword evidence="6" id="KW-0282">Flagellum</keyword>
<keyword evidence="6" id="KW-0966">Cell projection</keyword>
<dbReference type="EMBL" id="JAJHPV010000013">
    <property type="protein sequence ID" value="MCC6071982.1"/>
    <property type="molecule type" value="Genomic_DNA"/>
</dbReference>
<evidence type="ECO:0000259" key="4">
    <source>
        <dbReference type="Pfam" id="PF00669"/>
    </source>
</evidence>
<dbReference type="InterPro" id="IPR001492">
    <property type="entry name" value="Flagellin"/>
</dbReference>
<dbReference type="Gene3D" id="1.20.1330.10">
    <property type="entry name" value="f41 fragment of flagellin, N-terminal domain"/>
    <property type="match status" value="2"/>
</dbReference>
<dbReference type="SUPFAM" id="SSF64518">
    <property type="entry name" value="Phase 1 flagellin"/>
    <property type="match status" value="1"/>
</dbReference>
<comment type="subcellular location">
    <subcellularLocation>
        <location evidence="3">Secreted</location>
    </subcellularLocation>
    <subcellularLocation>
        <location evidence="3">Bacterial flagellum</location>
    </subcellularLocation>
</comment>
<dbReference type="InterPro" id="IPR001029">
    <property type="entry name" value="Flagellin_N"/>
</dbReference>
<gene>
    <name evidence="6" type="ORF">LMJ30_13565</name>
</gene>
<comment type="caution">
    <text evidence="6">The sequence shown here is derived from an EMBL/GenBank/DDBJ whole genome shotgun (WGS) entry which is preliminary data.</text>
</comment>
<organism evidence="6 7">
    <name type="scientific">Massilia agrisoli</name>
    <dbReference type="NCBI Taxonomy" id="2892444"/>
    <lineage>
        <taxon>Bacteria</taxon>
        <taxon>Pseudomonadati</taxon>
        <taxon>Pseudomonadota</taxon>
        <taxon>Betaproteobacteria</taxon>
        <taxon>Burkholderiales</taxon>
        <taxon>Oxalobacteraceae</taxon>
        <taxon>Telluria group</taxon>
        <taxon>Massilia</taxon>
    </lineage>
</organism>
<accession>A0ABS8IW16</accession>
<dbReference type="Pfam" id="PF00669">
    <property type="entry name" value="Flagellin_N"/>
    <property type="match status" value="1"/>
</dbReference>
<dbReference type="PANTHER" id="PTHR42792">
    <property type="entry name" value="FLAGELLIN"/>
    <property type="match status" value="1"/>
</dbReference>
<sequence>MPGSSTMSLTITSNVLSLQAQRRASAAGEDIARTISRLSSGMRVTRAADDAAGMAIAQRMTSNMNGLNAAGRNINDAASMLQVADSAMAQVADNLQRLRQLAVQGGSSAYAQGDREALQLEAREILANITQIGNTTEFNGDAVFSQDLGSIGGDKARRAVIDGLKSGGWLTQSEKLISKYYGIQGDGADLRIDLDALNDGPSNVLAYVAWPNLMMALDMSDFTLAHGADGGDGLDRIVAHEMVHAVMYRDTGMNLPGWFIEGAAELIHGADDRVRGATNNGETVATTAFVASFESSVYAGGFAATRYMHDKLKEMGVEGGIKGVMTYLGNNRGNTLTQALDAVTDGAIATEAAFVADFKANGVAYVQTVMNLTNADTGAIGGLDADGGLERTARSVVADGSDRPPDQPLAGFNVVFPETSGTTAMRKVQVQVGANASDHIEISLSAMNAGALGLDDLDLRRTSIAIRHIDEALAFVSNQRVAVGASSKRLEIAASAAASSAENLASSRARIVDTDYAAETVALTRTQILQQAANAMVAQANNHPRTVLSLLR</sequence>
<evidence type="ECO:0000256" key="3">
    <source>
        <dbReference type="RuleBase" id="RU362073"/>
    </source>
</evidence>
<protein>
    <recommendedName>
        <fullName evidence="3">Flagellin</fullName>
    </recommendedName>
</protein>
<keyword evidence="6" id="KW-0969">Cilium</keyword>
<keyword evidence="7" id="KW-1185">Reference proteome</keyword>
<reference evidence="6 7" key="1">
    <citation type="submission" date="2021-11" db="EMBL/GenBank/DDBJ databases">
        <authorList>
            <person name="Huq M.A."/>
        </authorList>
    </citation>
    <scope>NUCLEOTIDE SEQUENCE [LARGE SCALE GENOMIC DNA]</scope>
    <source>
        <strain evidence="6 7">MAHUQ-52</strain>
    </source>
</reference>
<keyword evidence="2 3" id="KW-0975">Bacterial flagellum</keyword>
<comment type="function">
    <text evidence="3">Flagellin is the subunit protein which polymerizes to form the filaments of bacterial flagella.</text>
</comment>
<evidence type="ECO:0000256" key="1">
    <source>
        <dbReference type="ARBA" id="ARBA00005709"/>
    </source>
</evidence>
<dbReference type="NCBIfam" id="NF033876">
    <property type="entry name" value="flagella_HExxH"/>
    <property type="match status" value="1"/>
</dbReference>
<dbReference type="Pfam" id="PF00700">
    <property type="entry name" value="Flagellin_C"/>
    <property type="match status" value="1"/>
</dbReference>
<keyword evidence="3" id="KW-0964">Secreted</keyword>
<proteinExistence type="inferred from homology"/>
<dbReference type="Proteomes" id="UP001198701">
    <property type="component" value="Unassembled WGS sequence"/>
</dbReference>
<dbReference type="InterPro" id="IPR046358">
    <property type="entry name" value="Flagellin_C"/>
</dbReference>
<evidence type="ECO:0000313" key="7">
    <source>
        <dbReference type="Proteomes" id="UP001198701"/>
    </source>
</evidence>
<dbReference type="InterPro" id="IPR042187">
    <property type="entry name" value="Flagellin_C_sub2"/>
</dbReference>
<dbReference type="PANTHER" id="PTHR42792:SF2">
    <property type="entry name" value="FLAGELLIN"/>
    <property type="match status" value="1"/>
</dbReference>
<dbReference type="RefSeq" id="WP_229432850.1">
    <property type="nucleotide sequence ID" value="NZ_JAJHPV010000013.1"/>
</dbReference>
<name>A0ABS8IW16_9BURK</name>
<evidence type="ECO:0000313" key="6">
    <source>
        <dbReference type="EMBL" id="MCC6071982.1"/>
    </source>
</evidence>
<dbReference type="PRINTS" id="PR00207">
    <property type="entry name" value="FLAGELLIN"/>
</dbReference>
<evidence type="ECO:0000256" key="2">
    <source>
        <dbReference type="ARBA" id="ARBA00023143"/>
    </source>
</evidence>
<dbReference type="Gene3D" id="6.10.10.10">
    <property type="entry name" value="Flagellar export chaperone, C-terminal domain"/>
    <property type="match status" value="1"/>
</dbReference>
<feature type="domain" description="Flagellin N-terminal" evidence="4">
    <location>
        <begin position="11"/>
        <end position="146"/>
    </location>
</feature>
<feature type="domain" description="Flagellin C-terminal" evidence="5">
    <location>
        <begin position="467"/>
        <end position="551"/>
    </location>
</feature>